<sequence>MRIAANLHPTNGAYTSKVSVNPSEKNSTLPISNFIKRIFDYKILNSVYTFLLLAVFGYFFFTAFFKRNPFSPIHQETTLNGTISHLAVDSSSNIINSIILLFISLIVALALGRICSILYLPHLLGYMIVGVIIKNVAIFEELFILPTNWSANLRAMAFITILIRNATGLDFNALKKYYCLSLSIGLISVLFEAMCVATICFYVFNVPILLSVLFGFLITPNSPAIIVPSMIELIENNLSVKNGLPTIILTAASIDNIFAIFSIYFMISLVFNDVGNENIFWKLLLPVIEVVIGIFGGTILGYLLALIPNKESKLFHFTRLMLLISLTFGVYFNAQLIGFNGGAVVLILVFGVIVSLNWKADNTDQMKYENNALKHMWKLCLEPILFILLATSLSLDKLSLLEVLSSLLIITVATVGRFVIVYLILLTSHFNYLEKLFVSCAFLPKATVQAALIPLVYQLTLTSNALKEHAHFILTTCICAVLLTAPLGSILLKLLPKICLKKDVARVIEVEPEITRNPIIISDPIVGHFPTHQVYVPPMNFYNTGYYTTGF</sequence>
<accession>A0AC35TTF9</accession>
<proteinExistence type="predicted"/>
<dbReference type="WBParaSite" id="RSKR_0000401725.1">
    <property type="protein sequence ID" value="RSKR_0000401725.1"/>
    <property type="gene ID" value="RSKR_0000401725"/>
</dbReference>
<evidence type="ECO:0000313" key="2">
    <source>
        <dbReference type="WBParaSite" id="RSKR_0000401725.1"/>
    </source>
</evidence>
<reference evidence="2" key="1">
    <citation type="submission" date="2016-11" db="UniProtKB">
        <authorList>
            <consortium name="WormBaseParasite"/>
        </authorList>
    </citation>
    <scope>IDENTIFICATION</scope>
    <source>
        <strain evidence="2">KR3021</strain>
    </source>
</reference>
<protein>
    <submittedName>
        <fullName evidence="2">Na_H_Exchanger domain-containing protein</fullName>
    </submittedName>
</protein>
<evidence type="ECO:0000313" key="1">
    <source>
        <dbReference type="Proteomes" id="UP000095286"/>
    </source>
</evidence>
<dbReference type="Proteomes" id="UP000095286">
    <property type="component" value="Unplaced"/>
</dbReference>
<organism evidence="1 2">
    <name type="scientific">Rhabditophanes sp. KR3021</name>
    <dbReference type="NCBI Taxonomy" id="114890"/>
    <lineage>
        <taxon>Eukaryota</taxon>
        <taxon>Metazoa</taxon>
        <taxon>Ecdysozoa</taxon>
        <taxon>Nematoda</taxon>
        <taxon>Chromadorea</taxon>
        <taxon>Rhabditida</taxon>
        <taxon>Tylenchina</taxon>
        <taxon>Panagrolaimomorpha</taxon>
        <taxon>Strongyloidoidea</taxon>
        <taxon>Alloionematidae</taxon>
        <taxon>Rhabditophanes</taxon>
    </lineage>
</organism>
<name>A0AC35TTF9_9BILA</name>